<gene>
    <name evidence="2" type="ORF">EDS130_LOCUS36307</name>
    <name evidence="1" type="ORF">XAT740_LOCUS13778</name>
</gene>
<dbReference type="AlphaFoldDB" id="A0A814HNR2"/>
<organism evidence="1 3">
    <name type="scientific">Adineta ricciae</name>
    <name type="common">Rotifer</name>
    <dbReference type="NCBI Taxonomy" id="249248"/>
    <lineage>
        <taxon>Eukaryota</taxon>
        <taxon>Metazoa</taxon>
        <taxon>Spiralia</taxon>
        <taxon>Gnathifera</taxon>
        <taxon>Rotifera</taxon>
        <taxon>Eurotatoria</taxon>
        <taxon>Bdelloidea</taxon>
        <taxon>Adinetida</taxon>
        <taxon>Adinetidae</taxon>
        <taxon>Adineta</taxon>
    </lineage>
</organism>
<name>A0A814HNR2_ADIRI</name>
<evidence type="ECO:0000313" key="1">
    <source>
        <dbReference type="EMBL" id="CAF1012113.1"/>
    </source>
</evidence>
<comment type="caution">
    <text evidence="1">The sequence shown here is derived from an EMBL/GenBank/DDBJ whole genome shotgun (WGS) entry which is preliminary data.</text>
</comment>
<keyword evidence="3" id="KW-1185">Reference proteome</keyword>
<dbReference type="Proteomes" id="UP000663852">
    <property type="component" value="Unassembled WGS sequence"/>
</dbReference>
<dbReference type="EMBL" id="CAJNOR010000808">
    <property type="protein sequence ID" value="CAF1012113.1"/>
    <property type="molecule type" value="Genomic_DNA"/>
</dbReference>
<dbReference type="Proteomes" id="UP000663828">
    <property type="component" value="Unassembled WGS sequence"/>
</dbReference>
<evidence type="ECO:0000313" key="2">
    <source>
        <dbReference type="EMBL" id="CAF1405228.1"/>
    </source>
</evidence>
<sequence length="175" mass="19421">MQNGDITSTFEKYNHTYLDGSHQRLCPNDLLNIEPIHDAERLVNTTNVIATLIQYRFDKYEVSLRNLYQSILKSGVLESLATGNGLNGVKDNIVHGQLLDSAQNISFPLESLLIGTTTADCCDFIFGNYNKTVSPSEYVAVVIALFGEKAFKVFHHSLPDLSNEQRALISRAGTP</sequence>
<proteinExistence type="predicted"/>
<reference evidence="1" key="1">
    <citation type="submission" date="2021-02" db="EMBL/GenBank/DDBJ databases">
        <authorList>
            <person name="Nowell W R."/>
        </authorList>
    </citation>
    <scope>NUCLEOTIDE SEQUENCE</scope>
</reference>
<accession>A0A814HNR2</accession>
<dbReference type="EMBL" id="CAJNOJ010000335">
    <property type="protein sequence ID" value="CAF1405228.1"/>
    <property type="molecule type" value="Genomic_DNA"/>
</dbReference>
<evidence type="ECO:0000313" key="3">
    <source>
        <dbReference type="Proteomes" id="UP000663828"/>
    </source>
</evidence>
<protein>
    <submittedName>
        <fullName evidence="1">Uncharacterized protein</fullName>
    </submittedName>
</protein>